<dbReference type="InterPro" id="IPR036259">
    <property type="entry name" value="MFS_trans_sf"/>
</dbReference>
<dbReference type="PROSITE" id="PS50850">
    <property type="entry name" value="MFS"/>
    <property type="match status" value="1"/>
</dbReference>
<proteinExistence type="predicted"/>
<dbReference type="Pfam" id="PF07690">
    <property type="entry name" value="MFS_1"/>
    <property type="match status" value="1"/>
</dbReference>
<comment type="subcellular location">
    <subcellularLocation>
        <location evidence="1">Membrane</location>
        <topology evidence="1">Multi-pass membrane protein</topology>
    </subcellularLocation>
</comment>
<dbReference type="OrthoDB" id="5215911at2759"/>
<keyword evidence="8" id="KW-1185">Reference proteome</keyword>
<evidence type="ECO:0000256" key="1">
    <source>
        <dbReference type="ARBA" id="ARBA00004141"/>
    </source>
</evidence>
<feature type="transmembrane region" description="Helical" evidence="5">
    <location>
        <begin position="432"/>
        <end position="453"/>
    </location>
</feature>
<comment type="caution">
    <text evidence="7">The sequence shown here is derived from an EMBL/GenBank/DDBJ whole genome shotgun (WGS) entry which is preliminary data.</text>
</comment>
<feature type="domain" description="Major facilitator superfamily (MFS) profile" evidence="6">
    <location>
        <begin position="69"/>
        <end position="553"/>
    </location>
</feature>
<dbReference type="GO" id="GO:0005886">
    <property type="term" value="C:plasma membrane"/>
    <property type="evidence" value="ECO:0007669"/>
    <property type="project" value="TreeGrafter"/>
</dbReference>
<keyword evidence="4 5" id="KW-0472">Membrane</keyword>
<dbReference type="Proteomes" id="UP000664521">
    <property type="component" value="Unassembled WGS sequence"/>
</dbReference>
<feature type="transmembrane region" description="Helical" evidence="5">
    <location>
        <begin position="105"/>
        <end position="123"/>
    </location>
</feature>
<sequence length="564" mass="62700">MEMNYDERTLRQLEEELNVTIVPGTEVMTDVGSHHFVKSSAASGRVLVPQPSDDPHDPLNWKPFWKFSCLACATAVSFVQGMGPLSLAPMIPELIEAFDSNLADVLQFTGVAILVLGFSNFIWVPLSTTFGRRPVYLASTLLCFVSAIWRAEAKTYGSFMGASILNGLAAGPAETIMPNVIADTMFLHERGAYNTLYFAFYFGSLMVGPIIAGPMAQYAGWRNFWWLNVAMIGATFVAVAVGFPETKWHRAHPDDVLAVTAPSVPSSDERIAEQRIEHPELDKFDPELEKNVTPAEGVQELAHAQTAERDPWLHKGSPSKQQFKLFQPNKHPLRGILLDLWIPIKLFAFPIVEFASFIVSWSASCFLTLNLTQSQNFAAPPYEFSPTTIGFFNFAILVGGLIGLVTAGPLSDWISMKLTKKNRGIREPEMRLLTMIPYVIIMIIGNFVVAYGYEKKFDWKVIVIVGYAAAGIQVAALPAIASTYAVDSYKPVSGSIFVSITVNKNLWGYGFSKFVTPWIEEVGYVPPIMTNMSLTTLWCLSGIIFWFAGKRFRVWSKNSTVHRM</sequence>
<feature type="transmembrane region" description="Helical" evidence="5">
    <location>
        <begin position="346"/>
        <end position="369"/>
    </location>
</feature>
<organism evidence="7 8">
    <name type="scientific">Heterodermia speciosa</name>
    <dbReference type="NCBI Taxonomy" id="116794"/>
    <lineage>
        <taxon>Eukaryota</taxon>
        <taxon>Fungi</taxon>
        <taxon>Dikarya</taxon>
        <taxon>Ascomycota</taxon>
        <taxon>Pezizomycotina</taxon>
        <taxon>Lecanoromycetes</taxon>
        <taxon>OSLEUM clade</taxon>
        <taxon>Lecanoromycetidae</taxon>
        <taxon>Caliciales</taxon>
        <taxon>Physciaceae</taxon>
        <taxon>Heterodermia</taxon>
    </lineage>
</organism>
<feature type="transmembrane region" description="Helical" evidence="5">
    <location>
        <begin position="389"/>
        <end position="411"/>
    </location>
</feature>
<gene>
    <name evidence="7" type="ORF">HETSPECPRED_004868</name>
</gene>
<evidence type="ECO:0000313" key="8">
    <source>
        <dbReference type="Proteomes" id="UP000664521"/>
    </source>
</evidence>
<feature type="transmembrane region" description="Helical" evidence="5">
    <location>
        <begin position="524"/>
        <end position="548"/>
    </location>
</feature>
<feature type="transmembrane region" description="Helical" evidence="5">
    <location>
        <begin position="459"/>
        <end position="480"/>
    </location>
</feature>
<feature type="transmembrane region" description="Helical" evidence="5">
    <location>
        <begin position="194"/>
        <end position="212"/>
    </location>
</feature>
<name>A0A8H3EJB1_9LECA</name>
<evidence type="ECO:0000256" key="5">
    <source>
        <dbReference type="SAM" id="Phobius"/>
    </source>
</evidence>
<protein>
    <recommendedName>
        <fullName evidence="6">Major facilitator superfamily (MFS) profile domain-containing protein</fullName>
    </recommendedName>
</protein>
<dbReference type="EMBL" id="CAJPDS010000003">
    <property type="protein sequence ID" value="CAF9905087.1"/>
    <property type="molecule type" value="Genomic_DNA"/>
</dbReference>
<dbReference type="Gene3D" id="1.20.1250.20">
    <property type="entry name" value="MFS general substrate transporter like domains"/>
    <property type="match status" value="1"/>
</dbReference>
<keyword evidence="2 5" id="KW-0812">Transmembrane</keyword>
<dbReference type="PANTHER" id="PTHR23502:SF149">
    <property type="entry name" value="TRANSPORTER, PUTATIVE-RELATED"/>
    <property type="match status" value="1"/>
</dbReference>
<feature type="transmembrane region" description="Helical" evidence="5">
    <location>
        <begin position="135"/>
        <end position="151"/>
    </location>
</feature>
<reference evidence="7" key="1">
    <citation type="submission" date="2021-03" db="EMBL/GenBank/DDBJ databases">
        <authorList>
            <person name="Tagirdzhanova G."/>
        </authorList>
    </citation>
    <scope>NUCLEOTIDE SEQUENCE</scope>
</reference>
<dbReference type="SUPFAM" id="SSF103473">
    <property type="entry name" value="MFS general substrate transporter"/>
    <property type="match status" value="1"/>
</dbReference>
<keyword evidence="3 5" id="KW-1133">Transmembrane helix</keyword>
<dbReference type="PANTHER" id="PTHR23502">
    <property type="entry name" value="MAJOR FACILITATOR SUPERFAMILY"/>
    <property type="match status" value="1"/>
</dbReference>
<evidence type="ECO:0000256" key="3">
    <source>
        <dbReference type="ARBA" id="ARBA00022989"/>
    </source>
</evidence>
<feature type="transmembrane region" description="Helical" evidence="5">
    <location>
        <begin position="224"/>
        <end position="243"/>
    </location>
</feature>
<dbReference type="InterPro" id="IPR011701">
    <property type="entry name" value="MFS"/>
</dbReference>
<evidence type="ECO:0000256" key="2">
    <source>
        <dbReference type="ARBA" id="ARBA00022692"/>
    </source>
</evidence>
<evidence type="ECO:0000313" key="7">
    <source>
        <dbReference type="EMBL" id="CAF9905087.1"/>
    </source>
</evidence>
<evidence type="ECO:0000256" key="4">
    <source>
        <dbReference type="ARBA" id="ARBA00023136"/>
    </source>
</evidence>
<dbReference type="InterPro" id="IPR020846">
    <property type="entry name" value="MFS_dom"/>
</dbReference>
<dbReference type="AlphaFoldDB" id="A0A8H3EJB1"/>
<accession>A0A8H3EJB1</accession>
<feature type="transmembrane region" description="Helical" evidence="5">
    <location>
        <begin position="64"/>
        <end position="85"/>
    </location>
</feature>
<evidence type="ECO:0000259" key="6">
    <source>
        <dbReference type="PROSITE" id="PS50850"/>
    </source>
</evidence>
<dbReference type="GO" id="GO:0022857">
    <property type="term" value="F:transmembrane transporter activity"/>
    <property type="evidence" value="ECO:0007669"/>
    <property type="project" value="InterPro"/>
</dbReference>